<organism evidence="2 3">
    <name type="scientific">Rhynchophorus ferrugineus</name>
    <name type="common">Red palm weevil</name>
    <name type="synonym">Curculio ferrugineus</name>
    <dbReference type="NCBI Taxonomy" id="354439"/>
    <lineage>
        <taxon>Eukaryota</taxon>
        <taxon>Metazoa</taxon>
        <taxon>Ecdysozoa</taxon>
        <taxon>Arthropoda</taxon>
        <taxon>Hexapoda</taxon>
        <taxon>Insecta</taxon>
        <taxon>Pterygota</taxon>
        <taxon>Neoptera</taxon>
        <taxon>Endopterygota</taxon>
        <taxon>Coleoptera</taxon>
        <taxon>Polyphaga</taxon>
        <taxon>Cucujiformia</taxon>
        <taxon>Curculionidae</taxon>
        <taxon>Dryophthorinae</taxon>
        <taxon>Rhynchophorus</taxon>
    </lineage>
</organism>
<sequence length="106" mass="11799">MQERICQSFGDVVLRVIPLASLSAPILNIALFAFGIFGSRRLGTYTGKACRSSKSGRRYCDETCSGRRRTVKTGALRVNENGKSLLLIAGKKYHKNYLFTILLIQI</sequence>
<gene>
    <name evidence="2" type="ORF">GWI33_021590</name>
</gene>
<evidence type="ECO:0000256" key="1">
    <source>
        <dbReference type="SAM" id="Phobius"/>
    </source>
</evidence>
<proteinExistence type="predicted"/>
<name>A0A834MMY7_RHYFE</name>
<keyword evidence="1" id="KW-0812">Transmembrane</keyword>
<keyword evidence="1" id="KW-1133">Transmembrane helix</keyword>
<keyword evidence="3" id="KW-1185">Reference proteome</keyword>
<evidence type="ECO:0000313" key="2">
    <source>
        <dbReference type="EMBL" id="KAF7284834.1"/>
    </source>
</evidence>
<protein>
    <submittedName>
        <fullName evidence="2">Uncharacterized protein</fullName>
    </submittedName>
</protein>
<dbReference type="EMBL" id="JAACXV010000069">
    <property type="protein sequence ID" value="KAF7284834.1"/>
    <property type="molecule type" value="Genomic_DNA"/>
</dbReference>
<keyword evidence="1" id="KW-0472">Membrane</keyword>
<reference evidence="2" key="1">
    <citation type="submission" date="2020-08" db="EMBL/GenBank/DDBJ databases">
        <title>Genome sequencing and assembly of the red palm weevil Rhynchophorus ferrugineus.</title>
        <authorList>
            <person name="Dias G.B."/>
            <person name="Bergman C.M."/>
            <person name="Manee M."/>
        </authorList>
    </citation>
    <scope>NUCLEOTIDE SEQUENCE</scope>
    <source>
        <strain evidence="2">AA-2017</strain>
        <tissue evidence="2">Whole larva</tissue>
    </source>
</reference>
<accession>A0A834MMY7</accession>
<evidence type="ECO:0000313" key="3">
    <source>
        <dbReference type="Proteomes" id="UP000625711"/>
    </source>
</evidence>
<feature type="transmembrane region" description="Helical" evidence="1">
    <location>
        <begin position="12"/>
        <end position="38"/>
    </location>
</feature>
<dbReference type="AlphaFoldDB" id="A0A834MMY7"/>
<comment type="caution">
    <text evidence="2">The sequence shown here is derived from an EMBL/GenBank/DDBJ whole genome shotgun (WGS) entry which is preliminary data.</text>
</comment>
<dbReference type="Proteomes" id="UP000625711">
    <property type="component" value="Unassembled WGS sequence"/>
</dbReference>